<dbReference type="Proteomes" id="UP000245699">
    <property type="component" value="Unassembled WGS sequence"/>
</dbReference>
<dbReference type="SUPFAM" id="SSF57756">
    <property type="entry name" value="Retrovirus zinc finger-like domains"/>
    <property type="match status" value="1"/>
</dbReference>
<keyword evidence="1" id="KW-0479">Metal-binding</keyword>
<name>A0A2T9YA79_9FUNG</name>
<evidence type="ECO:0000313" key="4">
    <source>
        <dbReference type="EMBL" id="PVU89241.1"/>
    </source>
</evidence>
<dbReference type="EMBL" id="MBFT01000563">
    <property type="protein sequence ID" value="PVU89241.1"/>
    <property type="molecule type" value="Genomic_DNA"/>
</dbReference>
<dbReference type="AlphaFoldDB" id="A0A2T9YA79"/>
<dbReference type="Pfam" id="PF13917">
    <property type="entry name" value="zf-CCHC_3"/>
    <property type="match status" value="1"/>
</dbReference>
<dbReference type="OrthoDB" id="5596742at2759"/>
<gene>
    <name evidence="4" type="ORF">BB559_005176</name>
</gene>
<reference evidence="4 5" key="1">
    <citation type="journal article" date="2018" name="MBio">
        <title>Comparative Genomics Reveals the Core Gene Toolbox for the Fungus-Insect Symbiosis.</title>
        <authorList>
            <person name="Wang Y."/>
            <person name="Stata M."/>
            <person name="Wang W."/>
            <person name="Stajich J.E."/>
            <person name="White M.M."/>
            <person name="Moncalvo J.M."/>
        </authorList>
    </citation>
    <scope>NUCLEOTIDE SEQUENCE [LARGE SCALE GENOMIC DNA]</scope>
    <source>
        <strain evidence="4 5">AUS-77-4</strain>
    </source>
</reference>
<proteinExistence type="predicted"/>
<keyword evidence="5" id="KW-1185">Reference proteome</keyword>
<keyword evidence="1" id="KW-0862">Zinc</keyword>
<evidence type="ECO:0000313" key="5">
    <source>
        <dbReference type="Proteomes" id="UP000245699"/>
    </source>
</evidence>
<sequence>MESKEKGIEAFESLLKGRDEIVKRGACKKCGGIGHLTFECKNMIKLKTATTESGSRIGMPGPSLIELEKMRIQKQLMETREEFEKTKRKLLEISKEKRKSRKKSKKQTHLKSKDSGTDSDLDIHQTQYN</sequence>
<keyword evidence="1" id="KW-0863">Zinc-finger</keyword>
<dbReference type="InterPro" id="IPR001878">
    <property type="entry name" value="Znf_CCHC"/>
</dbReference>
<dbReference type="GO" id="GO:0008270">
    <property type="term" value="F:zinc ion binding"/>
    <property type="evidence" value="ECO:0007669"/>
    <property type="project" value="UniProtKB-KW"/>
</dbReference>
<comment type="caution">
    <text evidence="4">The sequence shown here is derived from an EMBL/GenBank/DDBJ whole genome shotgun (WGS) entry which is preliminary data.</text>
</comment>
<feature type="compositionally biased region" description="Basic residues" evidence="2">
    <location>
        <begin position="96"/>
        <end position="110"/>
    </location>
</feature>
<evidence type="ECO:0000256" key="2">
    <source>
        <dbReference type="SAM" id="MobiDB-lite"/>
    </source>
</evidence>
<protein>
    <recommendedName>
        <fullName evidence="3">CCHC-type domain-containing protein</fullName>
    </recommendedName>
</protein>
<dbReference type="InterPro" id="IPR036875">
    <property type="entry name" value="Znf_CCHC_sf"/>
</dbReference>
<accession>A0A2T9YA79</accession>
<dbReference type="PROSITE" id="PS50158">
    <property type="entry name" value="ZF_CCHC"/>
    <property type="match status" value="1"/>
</dbReference>
<evidence type="ECO:0000256" key="1">
    <source>
        <dbReference type="PROSITE-ProRule" id="PRU00047"/>
    </source>
</evidence>
<feature type="region of interest" description="Disordered" evidence="2">
    <location>
        <begin position="91"/>
        <end position="129"/>
    </location>
</feature>
<evidence type="ECO:0000259" key="3">
    <source>
        <dbReference type="PROSITE" id="PS50158"/>
    </source>
</evidence>
<organism evidence="4 5">
    <name type="scientific">Furculomyces boomerangus</name>
    <dbReference type="NCBI Taxonomy" id="61424"/>
    <lineage>
        <taxon>Eukaryota</taxon>
        <taxon>Fungi</taxon>
        <taxon>Fungi incertae sedis</taxon>
        <taxon>Zoopagomycota</taxon>
        <taxon>Kickxellomycotina</taxon>
        <taxon>Harpellomycetes</taxon>
        <taxon>Harpellales</taxon>
        <taxon>Harpellaceae</taxon>
        <taxon>Furculomyces</taxon>
    </lineage>
</organism>
<feature type="domain" description="CCHC-type" evidence="3">
    <location>
        <begin position="27"/>
        <end position="42"/>
    </location>
</feature>
<dbReference type="GO" id="GO:0003676">
    <property type="term" value="F:nucleic acid binding"/>
    <property type="evidence" value="ECO:0007669"/>
    <property type="project" value="InterPro"/>
</dbReference>